<feature type="domain" description="YncI copper-binding" evidence="3">
    <location>
        <begin position="90"/>
        <end position="147"/>
    </location>
</feature>
<proteinExistence type="predicted"/>
<dbReference type="InterPro" id="IPR012533">
    <property type="entry name" value="YcnI-copper_dom"/>
</dbReference>
<dbReference type="RefSeq" id="WP_111313806.1">
    <property type="nucleotide sequence ID" value="NZ_BOPI01000052.1"/>
</dbReference>
<keyword evidence="5" id="KW-1185">Reference proteome</keyword>
<dbReference type="AlphaFoldDB" id="A0A1H6Z9G2"/>
<dbReference type="OrthoDB" id="9810871at2"/>
<dbReference type="STRING" id="1144548.SAMN05443287_104529"/>
<feature type="chain" id="PRO_5039111469" evidence="2">
    <location>
        <begin position="31"/>
        <end position="201"/>
    </location>
</feature>
<gene>
    <name evidence="4" type="ORF">SAMN05443287_104529</name>
</gene>
<evidence type="ECO:0000259" key="3">
    <source>
        <dbReference type="Pfam" id="PF07987"/>
    </source>
</evidence>
<keyword evidence="1" id="KW-0812">Transmembrane</keyword>
<feature type="transmembrane region" description="Helical" evidence="1">
    <location>
        <begin position="179"/>
        <end position="198"/>
    </location>
</feature>
<feature type="domain" description="YncI copper-binding" evidence="3">
    <location>
        <begin position="31"/>
        <end position="87"/>
    </location>
</feature>
<name>A0A1H6Z9G2_9ACTN</name>
<protein>
    <submittedName>
        <fullName evidence="4">Uncharacterized protein YcnI</fullName>
    </submittedName>
</protein>
<accession>A0A1H6Z9G2</accession>
<sequence length="201" mass="19888">MSAGRWTRASVVAAATVITYLALGTAPAAAHVEVAGAQPNGDGTATLTFGFDHSCDDSPTTEMVVTLPTGVTATATVTPGGWSAGVAGDRVTFTGAGLETGELGVTVRIVARPGDTLHFPALQRCADGGSYAWIDITADSEHPAPRLVATNAVLAAHPDATGNPTPTAAADRGATLPQALAVLAGFVAAAAAAGAVFARRG</sequence>
<dbReference type="EMBL" id="FNYV01000004">
    <property type="protein sequence ID" value="SEJ46312.1"/>
    <property type="molecule type" value="Genomic_DNA"/>
</dbReference>
<keyword evidence="1" id="KW-1133">Transmembrane helix</keyword>
<keyword evidence="1" id="KW-0472">Membrane</keyword>
<dbReference type="InterPro" id="IPR038507">
    <property type="entry name" value="YcnI-like_sf"/>
</dbReference>
<evidence type="ECO:0000313" key="4">
    <source>
        <dbReference type="EMBL" id="SEJ46312.1"/>
    </source>
</evidence>
<dbReference type="Pfam" id="PF07987">
    <property type="entry name" value="DUF1775"/>
    <property type="match status" value="2"/>
</dbReference>
<keyword evidence="2" id="KW-0732">Signal</keyword>
<organism evidence="4 5">
    <name type="scientific">Micromonospora phaseoli</name>
    <dbReference type="NCBI Taxonomy" id="1144548"/>
    <lineage>
        <taxon>Bacteria</taxon>
        <taxon>Bacillati</taxon>
        <taxon>Actinomycetota</taxon>
        <taxon>Actinomycetes</taxon>
        <taxon>Micromonosporales</taxon>
        <taxon>Micromonosporaceae</taxon>
        <taxon>Micromonospora</taxon>
    </lineage>
</organism>
<reference evidence="5" key="1">
    <citation type="submission" date="2016-10" db="EMBL/GenBank/DDBJ databases">
        <authorList>
            <person name="Varghese N."/>
            <person name="Submissions S."/>
        </authorList>
    </citation>
    <scope>NUCLEOTIDE SEQUENCE [LARGE SCALE GENOMIC DNA]</scope>
    <source>
        <strain evidence="5">CGMCC 4.7038</strain>
    </source>
</reference>
<evidence type="ECO:0000256" key="1">
    <source>
        <dbReference type="SAM" id="Phobius"/>
    </source>
</evidence>
<evidence type="ECO:0000256" key="2">
    <source>
        <dbReference type="SAM" id="SignalP"/>
    </source>
</evidence>
<evidence type="ECO:0000313" key="5">
    <source>
        <dbReference type="Proteomes" id="UP000198707"/>
    </source>
</evidence>
<feature type="signal peptide" evidence="2">
    <location>
        <begin position="1"/>
        <end position="30"/>
    </location>
</feature>
<dbReference type="Gene3D" id="2.60.40.2230">
    <property type="entry name" value="Uncharacterised protein YcnI-like PF07987, DUF1775"/>
    <property type="match status" value="1"/>
</dbReference>
<dbReference type="Proteomes" id="UP000198707">
    <property type="component" value="Unassembled WGS sequence"/>
</dbReference>